<dbReference type="EMBL" id="AWEZ01000047">
    <property type="protein sequence ID" value="ERL08028.1"/>
    <property type="molecule type" value="Genomic_DNA"/>
</dbReference>
<proteinExistence type="predicted"/>
<name>U2TPH6_9ACTN</name>
<dbReference type="OrthoDB" id="9553777at2"/>
<keyword evidence="2" id="KW-1185">Reference proteome</keyword>
<dbReference type="InterPro" id="IPR038148">
    <property type="entry name" value="Tn1545/Tn916_Xis"/>
</dbReference>
<comment type="caution">
    <text evidence="1">The sequence shown here is derived from an EMBL/GenBank/DDBJ whole genome shotgun (WGS) entry which is preliminary data.</text>
</comment>
<sequence>MSDYPLYLTVKQAAAMAGIGERAMAGYVDGPDPPPILMVGSRRYIQRASLPKYLEERQTWFYRDRSKADGRD</sequence>
<dbReference type="STRING" id="1125712.HMPREF1316_2391"/>
<reference evidence="1 2" key="1">
    <citation type="submission" date="2013-08" db="EMBL/GenBank/DDBJ databases">
        <authorList>
            <person name="Durkin A.S."/>
            <person name="Haft D.R."/>
            <person name="McCorrison J."/>
            <person name="Torralba M."/>
            <person name="Gillis M."/>
            <person name="Haft D.H."/>
            <person name="Methe B."/>
            <person name="Sutton G."/>
            <person name="Nelson K.E."/>
        </authorList>
    </citation>
    <scope>NUCLEOTIDE SEQUENCE [LARGE SCALE GENOMIC DNA]</scope>
    <source>
        <strain evidence="1 2">F0195</strain>
    </source>
</reference>
<dbReference type="PATRIC" id="fig|1125712.3.peg.1450"/>
<gene>
    <name evidence="1" type="ORF">HMPREF1316_2391</name>
</gene>
<dbReference type="Gene3D" id="3.90.105.50">
    <property type="match status" value="1"/>
</dbReference>
<evidence type="ECO:0000313" key="2">
    <source>
        <dbReference type="Proteomes" id="UP000016638"/>
    </source>
</evidence>
<protein>
    <submittedName>
        <fullName evidence="1">Excisionase</fullName>
    </submittedName>
</protein>
<dbReference type="AlphaFoldDB" id="U2TPH6"/>
<dbReference type="RefSeq" id="WP_021726303.1">
    <property type="nucleotide sequence ID" value="NZ_AWEZ01000047.1"/>
</dbReference>
<organism evidence="1 2">
    <name type="scientific">Olsenella profusa F0195</name>
    <dbReference type="NCBI Taxonomy" id="1125712"/>
    <lineage>
        <taxon>Bacteria</taxon>
        <taxon>Bacillati</taxon>
        <taxon>Actinomycetota</taxon>
        <taxon>Coriobacteriia</taxon>
        <taxon>Coriobacteriales</taxon>
        <taxon>Atopobiaceae</taxon>
        <taxon>Olsenella</taxon>
    </lineage>
</organism>
<evidence type="ECO:0000313" key="1">
    <source>
        <dbReference type="EMBL" id="ERL08028.1"/>
    </source>
</evidence>
<dbReference type="Proteomes" id="UP000016638">
    <property type="component" value="Unassembled WGS sequence"/>
</dbReference>
<accession>U2TPH6</accession>